<evidence type="ECO:0000313" key="1">
    <source>
        <dbReference type="EMBL" id="QUH23980.1"/>
    </source>
</evidence>
<reference evidence="1" key="1">
    <citation type="submission" date="2020-07" db="EMBL/GenBank/DDBJ databases">
        <title>Methanobacterium. sp. MethCan genome.</title>
        <authorList>
            <person name="Postec A."/>
            <person name="Quemeneur M."/>
        </authorList>
    </citation>
    <scope>NUCLEOTIDE SEQUENCE</scope>
    <source>
        <strain evidence="1">MethCAN</strain>
    </source>
</reference>
<keyword evidence="2" id="KW-1185">Reference proteome</keyword>
<accession>A0A8T8KAY0</accession>
<evidence type="ECO:0000313" key="2">
    <source>
        <dbReference type="Proteomes" id="UP000681041"/>
    </source>
</evidence>
<gene>
    <name evidence="1" type="ORF">HYG87_09525</name>
</gene>
<dbReference type="AlphaFoldDB" id="A0A8T8KAY0"/>
<protein>
    <recommendedName>
        <fullName evidence="3">Ribbon-helix-helix protein CopG domain-containing protein</fullName>
    </recommendedName>
</protein>
<dbReference type="RefSeq" id="WP_211532937.1">
    <property type="nucleotide sequence ID" value="NZ_CP058560.1"/>
</dbReference>
<sequence>MTEKLNSVTFKLEKGYLDKIKEISEKNDQSVDYILRLCVIEGLRSIYGPIKL</sequence>
<proteinExistence type="predicted"/>
<name>A0A8T8KAY0_9EURY</name>
<dbReference type="KEGG" id="meme:HYG87_09525"/>
<organism evidence="1 2">
    <name type="scientific">Methanobacterium alkalithermotolerans</name>
    <dbReference type="NCBI Taxonomy" id="2731220"/>
    <lineage>
        <taxon>Archaea</taxon>
        <taxon>Methanobacteriati</taxon>
        <taxon>Methanobacteriota</taxon>
        <taxon>Methanomada group</taxon>
        <taxon>Methanobacteria</taxon>
        <taxon>Methanobacteriales</taxon>
        <taxon>Methanobacteriaceae</taxon>
        <taxon>Methanobacterium</taxon>
    </lineage>
</organism>
<dbReference type="Proteomes" id="UP000681041">
    <property type="component" value="Chromosome"/>
</dbReference>
<evidence type="ECO:0008006" key="3">
    <source>
        <dbReference type="Google" id="ProtNLM"/>
    </source>
</evidence>
<dbReference type="EMBL" id="CP058560">
    <property type="protein sequence ID" value="QUH23980.1"/>
    <property type="molecule type" value="Genomic_DNA"/>
</dbReference>
<dbReference type="GeneID" id="64821004"/>